<dbReference type="NCBIfam" id="NF005305">
    <property type="entry name" value="PRK06836.1"/>
    <property type="match status" value="1"/>
</dbReference>
<sequence length="397" mass="43415">MGISKKVGGMLEQASWIRKMFEEGARLKKEFGEQNVFDLSLGNPVLEPPKKMRKAIILAAEDETPGQHRYMPNAGLVEVREAVARVNAPECGVQLNLDDVVMTCGAAGGLNVVLKSLLDPGDEVIIFAPYFVEYLFYADNHGGKAVAVPTHDDFTLDLDALAKAITPQTKAVLINSPNNPTGVVYSKESIKALSAVLKEQAAKFGTSIYLISDDPYKKIIFGDVETPHIFKYYDNSIYVTSHSKDLALAGERIGYALVHPKADEAKKLVAAMIFCTRVLGFVNAPALIQRALVGSLNESVDASIYEKKRDMLYKALCDIGYEVVKPGGAFYFFPKSPIEDEVQFCRMLAEEKTLAVPGRGFGSPGYFRLSYCLPDLTLEGAVHGLRAAFEKATQQAS</sequence>
<protein>
    <submittedName>
        <fullName evidence="2">Pyridoxal phosphate-dependent aminotransferase</fullName>
    </submittedName>
</protein>
<keyword evidence="2" id="KW-0032">Aminotransferase</keyword>
<dbReference type="CDD" id="cd00609">
    <property type="entry name" value="AAT_like"/>
    <property type="match status" value="1"/>
</dbReference>
<dbReference type="GO" id="GO:0030170">
    <property type="term" value="F:pyridoxal phosphate binding"/>
    <property type="evidence" value="ECO:0007669"/>
    <property type="project" value="InterPro"/>
</dbReference>
<evidence type="ECO:0000313" key="2">
    <source>
        <dbReference type="EMBL" id="QPJ64858.1"/>
    </source>
</evidence>
<dbReference type="InterPro" id="IPR015422">
    <property type="entry name" value="PyrdxlP-dep_Trfase_small"/>
</dbReference>
<dbReference type="SUPFAM" id="SSF53383">
    <property type="entry name" value="PLP-dependent transferases"/>
    <property type="match status" value="1"/>
</dbReference>
<name>A0A7T0C1N4_9BACT</name>
<dbReference type="KEGG" id="nva:G3M78_05440"/>
<evidence type="ECO:0000259" key="1">
    <source>
        <dbReference type="Pfam" id="PF00155"/>
    </source>
</evidence>
<accession>A0A7T0C1N4</accession>
<dbReference type="Gene3D" id="3.40.640.10">
    <property type="entry name" value="Type I PLP-dependent aspartate aminotransferase-like (Major domain)"/>
    <property type="match status" value="1"/>
</dbReference>
<organism evidence="2 3">
    <name type="scientific">Candidatus Nitrohelix vancouverensis</name>
    <dbReference type="NCBI Taxonomy" id="2705534"/>
    <lineage>
        <taxon>Bacteria</taxon>
        <taxon>Pseudomonadati</taxon>
        <taxon>Nitrospinota/Tectimicrobiota group</taxon>
        <taxon>Nitrospinota</taxon>
        <taxon>Nitrospinia</taxon>
        <taxon>Nitrospinales</taxon>
        <taxon>Nitrospinaceae</taxon>
        <taxon>Candidatus Nitrohelix</taxon>
    </lineage>
</organism>
<reference evidence="3" key="1">
    <citation type="submission" date="2020-02" db="EMBL/GenBank/DDBJ databases">
        <title>Genomic and physiological characterization of two novel Nitrospinaceae genera.</title>
        <authorList>
            <person name="Mueller A.J."/>
            <person name="Jung M.-Y."/>
            <person name="Strachan C.R."/>
            <person name="Herbold C.W."/>
            <person name="Kirkegaard R.H."/>
            <person name="Daims H."/>
        </authorList>
    </citation>
    <scope>NUCLEOTIDE SEQUENCE [LARGE SCALE GENOMIC DNA]</scope>
</reference>
<evidence type="ECO:0000313" key="3">
    <source>
        <dbReference type="Proteomes" id="UP000594464"/>
    </source>
</evidence>
<keyword evidence="2" id="KW-0808">Transferase</keyword>
<dbReference type="InterPro" id="IPR004839">
    <property type="entry name" value="Aminotransferase_I/II_large"/>
</dbReference>
<dbReference type="InterPro" id="IPR015421">
    <property type="entry name" value="PyrdxlP-dep_Trfase_major"/>
</dbReference>
<dbReference type="PANTHER" id="PTHR42691:SF1">
    <property type="entry name" value="ASPARTATE AMINOTRANSFERASE YHDR-RELATED"/>
    <property type="match status" value="1"/>
</dbReference>
<dbReference type="EMBL" id="CP048620">
    <property type="protein sequence ID" value="QPJ64858.1"/>
    <property type="molecule type" value="Genomic_DNA"/>
</dbReference>
<proteinExistence type="predicted"/>
<dbReference type="PANTHER" id="PTHR42691">
    <property type="entry name" value="ASPARTATE AMINOTRANSFERASE YHDR-RELATED"/>
    <property type="match status" value="1"/>
</dbReference>
<gene>
    <name evidence="2" type="ORF">G3M78_05440</name>
</gene>
<dbReference type="AlphaFoldDB" id="A0A7T0C1N4"/>
<dbReference type="Gene3D" id="3.90.1150.10">
    <property type="entry name" value="Aspartate Aminotransferase, domain 1"/>
    <property type="match status" value="2"/>
</dbReference>
<dbReference type="InterPro" id="IPR015424">
    <property type="entry name" value="PyrdxlP-dep_Trfase"/>
</dbReference>
<dbReference type="Pfam" id="PF00155">
    <property type="entry name" value="Aminotran_1_2"/>
    <property type="match status" value="1"/>
</dbReference>
<dbReference type="GO" id="GO:0008483">
    <property type="term" value="F:transaminase activity"/>
    <property type="evidence" value="ECO:0007669"/>
    <property type="project" value="UniProtKB-KW"/>
</dbReference>
<feature type="domain" description="Aminotransferase class I/classII large" evidence="1">
    <location>
        <begin position="35"/>
        <end position="383"/>
    </location>
</feature>
<dbReference type="Proteomes" id="UP000594464">
    <property type="component" value="Chromosome"/>
</dbReference>